<dbReference type="EMBL" id="CAJNOQ010009267">
    <property type="protein sequence ID" value="CAF1220089.1"/>
    <property type="molecule type" value="Genomic_DNA"/>
</dbReference>
<dbReference type="InterPro" id="IPR006076">
    <property type="entry name" value="FAD-dep_OxRdtase"/>
</dbReference>
<keyword evidence="11" id="KW-1185">Reference proteome</keyword>
<feature type="domain" description="Amine oxidase" evidence="8">
    <location>
        <begin position="88"/>
        <end position="537"/>
    </location>
</feature>
<evidence type="ECO:0000256" key="2">
    <source>
        <dbReference type="ARBA" id="ARBA00010989"/>
    </source>
</evidence>
<dbReference type="SUPFAM" id="SSF54373">
    <property type="entry name" value="FAD-linked reductases, C-terminal domain"/>
    <property type="match status" value="1"/>
</dbReference>
<evidence type="ECO:0000256" key="5">
    <source>
        <dbReference type="ARBA" id="ARBA00023002"/>
    </source>
</evidence>
<evidence type="ECO:0000256" key="3">
    <source>
        <dbReference type="ARBA" id="ARBA00022630"/>
    </source>
</evidence>
<dbReference type="PANTHER" id="PTHR10961">
    <property type="entry name" value="PEROXISOMAL SARCOSINE OXIDASE"/>
    <property type="match status" value="1"/>
</dbReference>
<organism evidence="9 11">
    <name type="scientific">Didymodactylos carnosus</name>
    <dbReference type="NCBI Taxonomy" id="1234261"/>
    <lineage>
        <taxon>Eukaryota</taxon>
        <taxon>Metazoa</taxon>
        <taxon>Spiralia</taxon>
        <taxon>Gnathifera</taxon>
        <taxon>Rotifera</taxon>
        <taxon>Eurotatoria</taxon>
        <taxon>Bdelloidea</taxon>
        <taxon>Philodinida</taxon>
        <taxon>Philodinidae</taxon>
        <taxon>Didymodactylos</taxon>
    </lineage>
</organism>
<dbReference type="GO" id="GO:0050660">
    <property type="term" value="F:flavin adenine dinucleotide binding"/>
    <property type="evidence" value="ECO:0007669"/>
    <property type="project" value="InterPro"/>
</dbReference>
<dbReference type="InterPro" id="IPR002937">
    <property type="entry name" value="Amino_oxidase"/>
</dbReference>
<feature type="signal peptide" evidence="6">
    <location>
        <begin position="1"/>
        <end position="18"/>
    </location>
</feature>
<keyword evidence="3" id="KW-0285">Flavoprotein</keyword>
<dbReference type="InterPro" id="IPR045170">
    <property type="entry name" value="MTOX"/>
</dbReference>
<dbReference type="InterPro" id="IPR036188">
    <property type="entry name" value="FAD/NAD-bd_sf"/>
</dbReference>
<dbReference type="EMBL" id="CAJOBC010009271">
    <property type="protein sequence ID" value="CAF3983598.1"/>
    <property type="molecule type" value="Genomic_DNA"/>
</dbReference>
<dbReference type="Proteomes" id="UP000681722">
    <property type="component" value="Unassembled WGS sequence"/>
</dbReference>
<feature type="chain" id="PRO_5036411103" evidence="6">
    <location>
        <begin position="19"/>
        <end position="977"/>
    </location>
</feature>
<comment type="caution">
    <text evidence="9">The sequence shown here is derived from an EMBL/GenBank/DDBJ whole genome shotgun (WGS) entry which is preliminary data.</text>
</comment>
<gene>
    <name evidence="9" type="ORF">GPM918_LOCUS24643</name>
    <name evidence="10" type="ORF">SRO942_LOCUS24647</name>
</gene>
<dbReference type="Gene3D" id="3.90.660.10">
    <property type="match status" value="2"/>
</dbReference>
<evidence type="ECO:0000256" key="1">
    <source>
        <dbReference type="ARBA" id="ARBA00001974"/>
    </source>
</evidence>
<dbReference type="GO" id="GO:0008115">
    <property type="term" value="F:sarcosine oxidase activity"/>
    <property type="evidence" value="ECO:0007669"/>
    <property type="project" value="TreeGrafter"/>
</dbReference>
<evidence type="ECO:0000259" key="8">
    <source>
        <dbReference type="Pfam" id="PF01593"/>
    </source>
</evidence>
<keyword evidence="6" id="KW-0732">Signal</keyword>
<protein>
    <submittedName>
        <fullName evidence="9">Uncharacterized protein</fullName>
    </submittedName>
</protein>
<dbReference type="Proteomes" id="UP000663829">
    <property type="component" value="Unassembled WGS sequence"/>
</dbReference>
<comment type="cofactor">
    <cofactor evidence="1">
        <name>FAD</name>
        <dbReference type="ChEBI" id="CHEBI:57692"/>
    </cofactor>
</comment>
<dbReference type="AlphaFoldDB" id="A0A814XTB1"/>
<proteinExistence type="inferred from homology"/>
<sequence>MFSQTLILFLSAVALKWADSLLTHPEYVAKLQEANKLDEHTVDVNNIRDEYSLQMNNTLFRYGLPKCSECHQIGIIGAGNEQDRVASVAGLVAGIELAKSGHTVMIYEANNRPGGRIDTYRDREHGYLTELGAMRLPLEVHPYLNYLIQTRYQLKVNKFKEYDEDSIVYINGINTNVKQAEMNPDMFGFRTKLNEKGKKPVTLWNDAVQPLLDMVKNESWDAVRAKWDSYSIDYYLHEERNLSRAAIDYISLMLNVESNLYTALIESIRDMTIIKDDTEFYHIVNGNDLLIESLVRECLSVANNRCSIMYNASVTKVQLKTEKKSNVQITWKNGSNDTQSKKYDSVIVATTATAASLIEFTTRFKFADKYRAMRQLHYDCASKVALFFNRQWWNLDENIQGGRSTVDLPVRFVYYHNFNTTSSESDGAAILASYTWSQDALLWTSLSEQQSIDLALENLNEIHAKTDVFKTFIGGKVKHWCTDPYSHGAFALFTPFQERDIMSELIKSVDNVHFIGEHTSSAHAWIEGAILSALRSALIIQEEIFDVVIIGGGPIGLATAIRLADRQPTLRIAIVEQFKIGNSDGSSGSSDVRQFRQMYSEQYLAELANKSVLMWHQLEHKANLSSGSILNTDDGYLFYGNSQMVDTTEGGLNNIKDNCEKLKMNCKYMDGTELQERFPFFSFSSAYTGIYHSQSGYINVTQLMLTLVQLISVNKNITIREDEQFLYFNYTDTTTKDIRIITNRGSLLAKQKVLFVPGPYAKSVSNKLGFDLNMSMWELPSMYFRLRSATSKNFSLPTWFAFAGNDKQSLYYGFPVESSDRPGYIKISPDFIKDLSNPLINPEDRSHLPDPYLIEKTIDWVTKNVPQVNSSDYIISPHTCLATFVPDNGFVLDYVPDHPKLIMYAAGWGMKFVPVWADILSHMILDTASTSVYADYMLKFSLLVPGRIIPPKGHSNGQQKEGNMFLLLILLAIILLF</sequence>
<dbReference type="SUPFAM" id="SSF51905">
    <property type="entry name" value="FAD/NAD(P)-binding domain"/>
    <property type="match status" value="2"/>
</dbReference>
<evidence type="ECO:0000313" key="9">
    <source>
        <dbReference type="EMBL" id="CAF1220089.1"/>
    </source>
</evidence>
<feature type="domain" description="FAD dependent oxidoreductase" evidence="7">
    <location>
        <begin position="546"/>
        <end position="922"/>
    </location>
</feature>
<evidence type="ECO:0000256" key="4">
    <source>
        <dbReference type="ARBA" id="ARBA00022827"/>
    </source>
</evidence>
<dbReference type="Gene3D" id="1.10.405.10">
    <property type="entry name" value="Guanine Nucleotide Dissociation Inhibitor, domain 1"/>
    <property type="match status" value="1"/>
</dbReference>
<dbReference type="Pfam" id="PF01593">
    <property type="entry name" value="Amino_oxidase"/>
    <property type="match status" value="1"/>
</dbReference>
<comment type="similarity">
    <text evidence="2">Belongs to the MSOX/MTOX family.</text>
</comment>
<keyword evidence="5" id="KW-0560">Oxidoreductase</keyword>
<reference evidence="9" key="1">
    <citation type="submission" date="2021-02" db="EMBL/GenBank/DDBJ databases">
        <authorList>
            <person name="Nowell W R."/>
        </authorList>
    </citation>
    <scope>NUCLEOTIDE SEQUENCE</scope>
</reference>
<evidence type="ECO:0000313" key="10">
    <source>
        <dbReference type="EMBL" id="CAF3983598.1"/>
    </source>
</evidence>
<keyword evidence="4" id="KW-0274">FAD</keyword>
<name>A0A814XTB1_9BILA</name>
<evidence type="ECO:0000256" key="6">
    <source>
        <dbReference type="SAM" id="SignalP"/>
    </source>
</evidence>
<dbReference type="Pfam" id="PF01266">
    <property type="entry name" value="DAO"/>
    <property type="match status" value="1"/>
</dbReference>
<dbReference type="OrthoDB" id="5046242at2759"/>
<evidence type="ECO:0000259" key="7">
    <source>
        <dbReference type="Pfam" id="PF01266"/>
    </source>
</evidence>
<dbReference type="Gene3D" id="3.50.50.60">
    <property type="entry name" value="FAD/NAD(P)-binding domain"/>
    <property type="match status" value="1"/>
</dbReference>
<dbReference type="Gene3D" id="3.30.9.10">
    <property type="entry name" value="D-Amino Acid Oxidase, subunit A, domain 2"/>
    <property type="match status" value="1"/>
</dbReference>
<dbReference type="PANTHER" id="PTHR10961:SF7">
    <property type="entry name" value="FAD DEPENDENT OXIDOREDUCTASE DOMAIN-CONTAINING PROTEIN"/>
    <property type="match status" value="1"/>
</dbReference>
<evidence type="ECO:0000313" key="11">
    <source>
        <dbReference type="Proteomes" id="UP000663829"/>
    </source>
</evidence>
<dbReference type="Gene3D" id="1.10.10.1620">
    <property type="match status" value="1"/>
</dbReference>
<accession>A0A814XTB1</accession>